<accession>A0A1I4XK18</accession>
<evidence type="ECO:0000259" key="5">
    <source>
        <dbReference type="SMART" id="SM00644"/>
    </source>
</evidence>
<dbReference type="OrthoDB" id="9794842at2"/>
<protein>
    <recommendedName>
        <fullName evidence="2">N-acetylmuramoyl-L-alanine amidase</fullName>
        <ecNumber evidence="2">3.5.1.28</ecNumber>
    </recommendedName>
</protein>
<dbReference type="GO" id="GO:0008745">
    <property type="term" value="F:N-acetylmuramoyl-L-alanine amidase activity"/>
    <property type="evidence" value="ECO:0007669"/>
    <property type="project" value="UniProtKB-EC"/>
</dbReference>
<keyword evidence="3" id="KW-0378">Hydrolase</keyword>
<dbReference type="STRING" id="578942.SAMN05216289_11079"/>
<gene>
    <name evidence="6" type="ORF">SAMN05216289_11079</name>
</gene>
<dbReference type="PANTHER" id="PTHR30417">
    <property type="entry name" value="N-ACETYLMURAMOYL-L-ALANINE AMIDASE AMID"/>
    <property type="match status" value="1"/>
</dbReference>
<evidence type="ECO:0000313" key="6">
    <source>
        <dbReference type="EMBL" id="SFN26191.1"/>
    </source>
</evidence>
<reference evidence="6 7" key="1">
    <citation type="submission" date="2016-10" db="EMBL/GenBank/DDBJ databases">
        <authorList>
            <person name="de Groot N.N."/>
        </authorList>
    </citation>
    <scope>NUCLEOTIDE SEQUENCE [LARGE SCALE GENOMIC DNA]</scope>
    <source>
        <strain evidence="6 7">CGMCC 1.7659</strain>
    </source>
</reference>
<dbReference type="GO" id="GO:0071555">
    <property type="term" value="P:cell wall organization"/>
    <property type="evidence" value="ECO:0007669"/>
    <property type="project" value="UniProtKB-KW"/>
</dbReference>
<dbReference type="InterPro" id="IPR036505">
    <property type="entry name" value="Amidase/PGRP_sf"/>
</dbReference>
<dbReference type="Gene3D" id="3.40.80.10">
    <property type="entry name" value="Peptidoglycan recognition protein-like"/>
    <property type="match status" value="1"/>
</dbReference>
<evidence type="ECO:0000256" key="3">
    <source>
        <dbReference type="ARBA" id="ARBA00022801"/>
    </source>
</evidence>
<keyword evidence="7" id="KW-1185">Reference proteome</keyword>
<dbReference type="EMBL" id="FOVF01000010">
    <property type="protein sequence ID" value="SFN26191.1"/>
    <property type="molecule type" value="Genomic_DNA"/>
</dbReference>
<dbReference type="PANTHER" id="PTHR30417:SF1">
    <property type="entry name" value="N-ACETYLMURAMOYL-L-ALANINE AMIDASE AMID"/>
    <property type="match status" value="1"/>
</dbReference>
<proteinExistence type="predicted"/>
<dbReference type="SUPFAM" id="SSF55846">
    <property type="entry name" value="N-acetylmuramoyl-L-alanine amidase-like"/>
    <property type="match status" value="1"/>
</dbReference>
<dbReference type="GO" id="GO:0009253">
    <property type="term" value="P:peptidoglycan catabolic process"/>
    <property type="evidence" value="ECO:0007669"/>
    <property type="project" value="InterPro"/>
</dbReference>
<evidence type="ECO:0000256" key="2">
    <source>
        <dbReference type="ARBA" id="ARBA00011901"/>
    </source>
</evidence>
<organism evidence="6 7">
    <name type="scientific">Dokdonella immobilis</name>
    <dbReference type="NCBI Taxonomy" id="578942"/>
    <lineage>
        <taxon>Bacteria</taxon>
        <taxon>Pseudomonadati</taxon>
        <taxon>Pseudomonadota</taxon>
        <taxon>Gammaproteobacteria</taxon>
        <taxon>Lysobacterales</taxon>
        <taxon>Rhodanobacteraceae</taxon>
        <taxon>Dokdonella</taxon>
    </lineage>
</organism>
<dbReference type="Proteomes" id="UP000198575">
    <property type="component" value="Unassembled WGS sequence"/>
</dbReference>
<dbReference type="RefSeq" id="WP_092407272.1">
    <property type="nucleotide sequence ID" value="NZ_FOVF01000010.1"/>
</dbReference>
<sequence length="191" mass="21969">MTELPIHEWPLPYEPRLATRLSTDIDMVVIHCTELPDLATAREYGERIRYPETQTGNSGHYYIDRDGSTHQFVSALRVAHHVFRYNPRSIGIELVNLGRYPDWDDSRHQLMTEPYPAAQIDALLALIDQLRTRFPGLHWIAGHDVLDRRREPAIDDPAVLLPRRIDPGPMFPWAEVLSRCGLARWAALDAD</sequence>
<dbReference type="EC" id="3.5.1.28" evidence="2"/>
<evidence type="ECO:0000256" key="4">
    <source>
        <dbReference type="ARBA" id="ARBA00023316"/>
    </source>
</evidence>
<name>A0A1I4XK18_9GAMM</name>
<dbReference type="InterPro" id="IPR002502">
    <property type="entry name" value="Amidase_domain"/>
</dbReference>
<dbReference type="AlphaFoldDB" id="A0A1I4XK18"/>
<comment type="catalytic activity">
    <reaction evidence="1">
        <text>Hydrolyzes the link between N-acetylmuramoyl residues and L-amino acid residues in certain cell-wall glycopeptides.</text>
        <dbReference type="EC" id="3.5.1.28"/>
    </reaction>
</comment>
<dbReference type="GO" id="GO:0019867">
    <property type="term" value="C:outer membrane"/>
    <property type="evidence" value="ECO:0007669"/>
    <property type="project" value="TreeGrafter"/>
</dbReference>
<feature type="domain" description="N-acetylmuramoyl-L-alanine amidase" evidence="5">
    <location>
        <begin position="14"/>
        <end position="158"/>
    </location>
</feature>
<dbReference type="GO" id="GO:0009254">
    <property type="term" value="P:peptidoglycan turnover"/>
    <property type="evidence" value="ECO:0007669"/>
    <property type="project" value="TreeGrafter"/>
</dbReference>
<dbReference type="CDD" id="cd06583">
    <property type="entry name" value="PGRP"/>
    <property type="match status" value="1"/>
</dbReference>
<evidence type="ECO:0000256" key="1">
    <source>
        <dbReference type="ARBA" id="ARBA00001561"/>
    </source>
</evidence>
<evidence type="ECO:0000313" key="7">
    <source>
        <dbReference type="Proteomes" id="UP000198575"/>
    </source>
</evidence>
<dbReference type="Pfam" id="PF01510">
    <property type="entry name" value="Amidase_2"/>
    <property type="match status" value="1"/>
</dbReference>
<keyword evidence="4" id="KW-0961">Cell wall biogenesis/degradation</keyword>
<dbReference type="SMART" id="SM00644">
    <property type="entry name" value="Ami_2"/>
    <property type="match status" value="1"/>
</dbReference>
<dbReference type="InterPro" id="IPR051206">
    <property type="entry name" value="NAMLAA_amidase_2"/>
</dbReference>